<evidence type="ECO:0000313" key="2">
    <source>
        <dbReference type="EMBL" id="CZR52359.1"/>
    </source>
</evidence>
<organism evidence="2 3">
    <name type="scientific">Phialocephala subalpina</name>
    <dbReference type="NCBI Taxonomy" id="576137"/>
    <lineage>
        <taxon>Eukaryota</taxon>
        <taxon>Fungi</taxon>
        <taxon>Dikarya</taxon>
        <taxon>Ascomycota</taxon>
        <taxon>Pezizomycotina</taxon>
        <taxon>Leotiomycetes</taxon>
        <taxon>Helotiales</taxon>
        <taxon>Mollisiaceae</taxon>
        <taxon>Phialocephala</taxon>
        <taxon>Phialocephala fortinii species complex</taxon>
    </lineage>
</organism>
<comment type="similarity">
    <text evidence="1">Belongs to the asaB hydroxylase/desaturase family.</text>
</comment>
<dbReference type="OrthoDB" id="412788at2759"/>
<dbReference type="GO" id="GO:0016491">
    <property type="term" value="F:oxidoreductase activity"/>
    <property type="evidence" value="ECO:0007669"/>
    <property type="project" value="InterPro"/>
</dbReference>
<keyword evidence="3" id="KW-1185">Reference proteome</keyword>
<evidence type="ECO:0000313" key="3">
    <source>
        <dbReference type="Proteomes" id="UP000184330"/>
    </source>
</evidence>
<reference evidence="2 3" key="1">
    <citation type="submission" date="2016-03" db="EMBL/GenBank/DDBJ databases">
        <authorList>
            <person name="Ploux O."/>
        </authorList>
    </citation>
    <scope>NUCLEOTIDE SEQUENCE [LARGE SCALE GENOMIC DNA]</scope>
    <source>
        <strain evidence="2 3">UAMH 11012</strain>
    </source>
</reference>
<evidence type="ECO:0000256" key="1">
    <source>
        <dbReference type="ARBA" id="ARBA00023604"/>
    </source>
</evidence>
<dbReference type="STRING" id="576137.A0A1L7WHW3"/>
<gene>
    <name evidence="2" type="ORF">PAC_02236</name>
</gene>
<dbReference type="PANTHER" id="PTHR34598:SF3">
    <property type="entry name" value="OXIDOREDUCTASE AN1597"/>
    <property type="match status" value="1"/>
</dbReference>
<dbReference type="Proteomes" id="UP000184330">
    <property type="component" value="Unassembled WGS sequence"/>
</dbReference>
<dbReference type="NCBIfam" id="NF041278">
    <property type="entry name" value="CmcJ_NvfI_EfuI"/>
    <property type="match status" value="1"/>
</dbReference>
<proteinExistence type="inferred from homology"/>
<dbReference type="AlphaFoldDB" id="A0A1L7WHW3"/>
<accession>A0A1L7WHW3</accession>
<protein>
    <submittedName>
        <fullName evidence="2">Uncharacterized protein</fullName>
    </submittedName>
</protein>
<dbReference type="PANTHER" id="PTHR34598">
    <property type="entry name" value="BLL6449 PROTEIN"/>
    <property type="match status" value="1"/>
</dbReference>
<sequence>MYSHPPPTPPLPNEAKTSSPTLRISLKFLKWQALYETEKPFQIFINIPPDATDQRTTNLLYENVDLIAKDVRYIDFQTSLDKNGFIYCKHQTHIENFNNREYVDKHYLPEVEALLRSKVDDVDRIFFFDWRLRKNVPEVEGEVVDLNDRTTWLRPAMHVHIDQSPAAALKRVQLQLKEDAYFLLRGRVRIINVWRPLVNSVEDWPLAVCDGSTVNQNDLVEADHIRRHYMGSTMYLQHHESQQFYFMSKQSKDDVLIFKNFDSRKDVAANCKSDEL</sequence>
<name>A0A1L7WHW3_9HELO</name>
<dbReference type="InterPro" id="IPR044053">
    <property type="entry name" value="AsaB-like"/>
</dbReference>
<dbReference type="EMBL" id="FJOG01000002">
    <property type="protein sequence ID" value="CZR52359.1"/>
    <property type="molecule type" value="Genomic_DNA"/>
</dbReference>